<dbReference type="InterPro" id="IPR027417">
    <property type="entry name" value="P-loop_NTPase"/>
</dbReference>
<keyword evidence="6" id="KW-1185">Reference proteome</keyword>
<dbReference type="GO" id="GO:0005524">
    <property type="term" value="F:ATP binding"/>
    <property type="evidence" value="ECO:0007669"/>
    <property type="project" value="UniProtKB-KW"/>
</dbReference>
<sequence>MGPNDYSSDGAVELDAVTVEFDRHGTGEVNRVLDGVSLEVHDGEFLVLVGRSGCGKTTILNLLAGLIRNFTGRVGILGRTPAEARDDVAYMFARDALLPWRSAVRNVQFGLEIRHPEMPRRQRRERALQYLDLVGLRASAGLYPWQLSQGMRQRVALARTWALDPKLLLMDEPFAALDAQTRGDVQRKFLDLWAGDRKSVVFVTHDLTEAILMADRIVLLAEGRIAAEHIVDIPRPRDVDEITLDPTYRRIYKELVDALHAPAENSEQVPA</sequence>
<dbReference type="SUPFAM" id="SSF52540">
    <property type="entry name" value="P-loop containing nucleoside triphosphate hydrolases"/>
    <property type="match status" value="1"/>
</dbReference>
<dbReference type="EMBL" id="AOEX01000079">
    <property type="protein sequence ID" value="EME57001.1"/>
    <property type="molecule type" value="Genomic_DNA"/>
</dbReference>
<reference evidence="5 6" key="1">
    <citation type="journal article" date="2013" name="Genome Announc.">
        <title>Draft Genome Sequence of Rhodococcus ruber Strain BKS 20-38.</title>
        <authorList>
            <person name="Bala M."/>
            <person name="Kumar S."/>
            <person name="Raghava G.P."/>
            <person name="Mayilraj S."/>
        </authorList>
    </citation>
    <scope>NUCLEOTIDE SEQUENCE [LARGE SCALE GENOMIC DNA]</scope>
    <source>
        <strain evidence="5 6">BKS 20-38</strain>
    </source>
</reference>
<dbReference type="PROSITE" id="PS50893">
    <property type="entry name" value="ABC_TRANSPORTER_2"/>
    <property type="match status" value="1"/>
</dbReference>
<keyword evidence="3 5" id="KW-0067">ATP-binding</keyword>
<dbReference type="CDD" id="cd03293">
    <property type="entry name" value="ABC_NrtD_SsuB_transporters"/>
    <property type="match status" value="1"/>
</dbReference>
<accession>M2X7H4</accession>
<dbReference type="InterPro" id="IPR017871">
    <property type="entry name" value="ABC_transporter-like_CS"/>
</dbReference>
<organism evidence="5 6">
    <name type="scientific">Rhodococcus ruber BKS 20-38</name>
    <dbReference type="NCBI Taxonomy" id="1278076"/>
    <lineage>
        <taxon>Bacteria</taxon>
        <taxon>Bacillati</taxon>
        <taxon>Actinomycetota</taxon>
        <taxon>Actinomycetes</taxon>
        <taxon>Mycobacteriales</taxon>
        <taxon>Nocardiaceae</taxon>
        <taxon>Rhodococcus</taxon>
    </lineage>
</organism>
<evidence type="ECO:0000256" key="1">
    <source>
        <dbReference type="ARBA" id="ARBA00022448"/>
    </source>
</evidence>
<evidence type="ECO:0000256" key="3">
    <source>
        <dbReference type="ARBA" id="ARBA00022840"/>
    </source>
</evidence>
<dbReference type="SMART" id="SM00382">
    <property type="entry name" value="AAA"/>
    <property type="match status" value="1"/>
</dbReference>
<evidence type="ECO:0000313" key="6">
    <source>
        <dbReference type="Proteomes" id="UP000011731"/>
    </source>
</evidence>
<dbReference type="PROSITE" id="PS00211">
    <property type="entry name" value="ABC_TRANSPORTER_1"/>
    <property type="match status" value="1"/>
</dbReference>
<dbReference type="Gene3D" id="3.40.50.300">
    <property type="entry name" value="P-loop containing nucleotide triphosphate hydrolases"/>
    <property type="match status" value="1"/>
</dbReference>
<dbReference type="AlphaFoldDB" id="M2X7H4"/>
<evidence type="ECO:0000256" key="2">
    <source>
        <dbReference type="ARBA" id="ARBA00022741"/>
    </source>
</evidence>
<evidence type="ECO:0000259" key="4">
    <source>
        <dbReference type="PROSITE" id="PS50893"/>
    </source>
</evidence>
<gene>
    <name evidence="5" type="ORF">G352_21936</name>
</gene>
<protein>
    <submittedName>
        <fullName evidence="5">ABC transporter ATP-binding protein</fullName>
    </submittedName>
</protein>
<dbReference type="InterPro" id="IPR003439">
    <property type="entry name" value="ABC_transporter-like_ATP-bd"/>
</dbReference>
<dbReference type="InterPro" id="IPR003593">
    <property type="entry name" value="AAA+_ATPase"/>
</dbReference>
<proteinExistence type="predicted"/>
<keyword evidence="2" id="KW-0547">Nucleotide-binding</keyword>
<feature type="domain" description="ABC transporter" evidence="4">
    <location>
        <begin position="12"/>
        <end position="247"/>
    </location>
</feature>
<name>M2X7H4_9NOCA</name>
<dbReference type="Proteomes" id="UP000011731">
    <property type="component" value="Unassembled WGS sequence"/>
</dbReference>
<dbReference type="InterPro" id="IPR050166">
    <property type="entry name" value="ABC_transporter_ATP-bind"/>
</dbReference>
<keyword evidence="1" id="KW-0813">Transport</keyword>
<dbReference type="GO" id="GO:0016887">
    <property type="term" value="F:ATP hydrolysis activity"/>
    <property type="evidence" value="ECO:0007669"/>
    <property type="project" value="InterPro"/>
</dbReference>
<dbReference type="PANTHER" id="PTHR42788:SF13">
    <property type="entry name" value="ALIPHATIC SULFONATES IMPORT ATP-BINDING PROTEIN SSUB"/>
    <property type="match status" value="1"/>
</dbReference>
<dbReference type="Pfam" id="PF00005">
    <property type="entry name" value="ABC_tran"/>
    <property type="match status" value="1"/>
</dbReference>
<dbReference type="PANTHER" id="PTHR42788">
    <property type="entry name" value="TAURINE IMPORT ATP-BINDING PROTEIN-RELATED"/>
    <property type="match status" value="1"/>
</dbReference>
<dbReference type="PATRIC" id="fig|1278076.4.peg.4500"/>
<comment type="caution">
    <text evidence="5">The sequence shown here is derived from an EMBL/GenBank/DDBJ whole genome shotgun (WGS) entry which is preliminary data.</text>
</comment>
<evidence type="ECO:0000313" key="5">
    <source>
        <dbReference type="EMBL" id="EME57001.1"/>
    </source>
</evidence>